<dbReference type="Pfam" id="PF00226">
    <property type="entry name" value="DnaJ"/>
    <property type="match status" value="1"/>
</dbReference>
<keyword evidence="2" id="KW-1133">Transmembrane helix</keyword>
<feature type="compositionally biased region" description="Basic and acidic residues" evidence="1">
    <location>
        <begin position="193"/>
        <end position="217"/>
    </location>
</feature>
<comment type="caution">
    <text evidence="4">The sequence shown here is derived from an EMBL/GenBank/DDBJ whole genome shotgun (WGS) entry which is preliminary data.</text>
</comment>
<dbReference type="AlphaFoldDB" id="A0A8H3F1C1"/>
<sequence>MPLSRSFLSTAFLLPRPSLPHTLLLHTTSAWRNESASYYETLGLDPNASAGDIKKQFYSLSKTHHPDLNPNDPQASERFVRISEAYAVLGSPQKRERYDRDVQRAQGLSRSTAPKGSHSSTSTPFGARPASGLSRRRTQFKGPPPSFYRSGGWGAQGSKRQAQAEASGSAGTGEPIGGGFGPGQGQAGFNDVPHFDHEGHHRTQEQQDQRRRRRMDEESVEFAEGGSVMFQFFLITAVVTSAFLIPTILDRNRDGRKKKDEG</sequence>
<evidence type="ECO:0000256" key="2">
    <source>
        <dbReference type="SAM" id="Phobius"/>
    </source>
</evidence>
<dbReference type="EMBL" id="CAJPDT010000013">
    <property type="protein sequence ID" value="CAF9914162.1"/>
    <property type="molecule type" value="Genomic_DNA"/>
</dbReference>
<feature type="domain" description="J" evidence="3">
    <location>
        <begin position="37"/>
        <end position="102"/>
    </location>
</feature>
<dbReference type="InterPro" id="IPR036869">
    <property type="entry name" value="J_dom_sf"/>
</dbReference>
<accession>A0A8H3F1C1</accession>
<feature type="compositionally biased region" description="Basic and acidic residues" evidence="1">
    <location>
        <begin position="93"/>
        <end position="103"/>
    </location>
</feature>
<keyword evidence="2" id="KW-0472">Membrane</keyword>
<proteinExistence type="predicted"/>
<dbReference type="InterPro" id="IPR053025">
    <property type="entry name" value="Mito_ATP_Synthase-Asso"/>
</dbReference>
<feature type="transmembrane region" description="Helical" evidence="2">
    <location>
        <begin position="228"/>
        <end position="249"/>
    </location>
</feature>
<evidence type="ECO:0000256" key="1">
    <source>
        <dbReference type="SAM" id="MobiDB-lite"/>
    </source>
</evidence>
<protein>
    <recommendedName>
        <fullName evidence="3">J domain-containing protein</fullName>
    </recommendedName>
</protein>
<feature type="region of interest" description="Disordered" evidence="1">
    <location>
        <begin position="91"/>
        <end position="218"/>
    </location>
</feature>
<dbReference type="PRINTS" id="PR00625">
    <property type="entry name" value="JDOMAIN"/>
</dbReference>
<dbReference type="Gene3D" id="1.10.287.110">
    <property type="entry name" value="DnaJ domain"/>
    <property type="match status" value="1"/>
</dbReference>
<reference evidence="4" key="1">
    <citation type="submission" date="2021-03" db="EMBL/GenBank/DDBJ databases">
        <authorList>
            <person name="Tagirdzhanova G."/>
        </authorList>
    </citation>
    <scope>NUCLEOTIDE SEQUENCE</scope>
</reference>
<dbReference type="PANTHER" id="PTHR44873">
    <property type="entry name" value="DNAJ HOMOLOG SUBFAMILY C MEMBER 30, MITOCHONDRIAL"/>
    <property type="match status" value="1"/>
</dbReference>
<dbReference type="SMART" id="SM00271">
    <property type="entry name" value="DnaJ"/>
    <property type="match status" value="1"/>
</dbReference>
<dbReference type="InterPro" id="IPR001623">
    <property type="entry name" value="DnaJ_domain"/>
</dbReference>
<feature type="compositionally biased region" description="Gly residues" evidence="1">
    <location>
        <begin position="170"/>
        <end position="186"/>
    </location>
</feature>
<keyword evidence="2" id="KW-0812">Transmembrane</keyword>
<organism evidence="4 5">
    <name type="scientific">Imshaugia aleurites</name>
    <dbReference type="NCBI Taxonomy" id="172621"/>
    <lineage>
        <taxon>Eukaryota</taxon>
        <taxon>Fungi</taxon>
        <taxon>Dikarya</taxon>
        <taxon>Ascomycota</taxon>
        <taxon>Pezizomycotina</taxon>
        <taxon>Lecanoromycetes</taxon>
        <taxon>OSLEUM clade</taxon>
        <taxon>Lecanoromycetidae</taxon>
        <taxon>Lecanorales</taxon>
        <taxon>Lecanorineae</taxon>
        <taxon>Parmeliaceae</taxon>
        <taxon>Imshaugia</taxon>
    </lineage>
</organism>
<gene>
    <name evidence="4" type="ORF">IMSHALPRED_001834</name>
</gene>
<dbReference type="Proteomes" id="UP000664534">
    <property type="component" value="Unassembled WGS sequence"/>
</dbReference>
<name>A0A8H3F1C1_9LECA</name>
<dbReference type="CDD" id="cd06257">
    <property type="entry name" value="DnaJ"/>
    <property type="match status" value="1"/>
</dbReference>
<dbReference type="PANTHER" id="PTHR44873:SF1">
    <property type="entry name" value="DNAJ HOMOLOG SUBFAMILY C MEMBER 30, MITOCHONDRIAL"/>
    <property type="match status" value="1"/>
</dbReference>
<feature type="compositionally biased region" description="Polar residues" evidence="1">
    <location>
        <begin position="106"/>
        <end position="124"/>
    </location>
</feature>
<keyword evidence="5" id="KW-1185">Reference proteome</keyword>
<evidence type="ECO:0000313" key="5">
    <source>
        <dbReference type="Proteomes" id="UP000664534"/>
    </source>
</evidence>
<dbReference type="PROSITE" id="PS50076">
    <property type="entry name" value="DNAJ_2"/>
    <property type="match status" value="1"/>
</dbReference>
<dbReference type="OrthoDB" id="10250354at2759"/>
<dbReference type="SUPFAM" id="SSF46565">
    <property type="entry name" value="Chaperone J-domain"/>
    <property type="match status" value="1"/>
</dbReference>
<evidence type="ECO:0000259" key="3">
    <source>
        <dbReference type="PROSITE" id="PS50076"/>
    </source>
</evidence>
<evidence type="ECO:0000313" key="4">
    <source>
        <dbReference type="EMBL" id="CAF9914162.1"/>
    </source>
</evidence>